<dbReference type="AlphaFoldDB" id="A0A2U9QYU7"/>
<dbReference type="GO" id="GO:0005774">
    <property type="term" value="C:vacuolar membrane"/>
    <property type="evidence" value="ECO:0007669"/>
    <property type="project" value="UniProtKB-SubCell"/>
</dbReference>
<evidence type="ECO:0000256" key="3">
    <source>
        <dbReference type="ARBA" id="ARBA00022554"/>
    </source>
</evidence>
<dbReference type="SUPFAM" id="SSF50978">
    <property type="entry name" value="WD40 repeat-like"/>
    <property type="match status" value="1"/>
</dbReference>
<dbReference type="GO" id="GO:0015031">
    <property type="term" value="P:protein transport"/>
    <property type="evidence" value="ECO:0007669"/>
    <property type="project" value="UniProtKB-KW"/>
</dbReference>
<dbReference type="STRING" id="4909.A0A2U9QYU7"/>
<dbReference type="InterPro" id="IPR036322">
    <property type="entry name" value="WD40_repeat_dom_sf"/>
</dbReference>
<feature type="compositionally biased region" description="Low complexity" evidence="9">
    <location>
        <begin position="511"/>
        <end position="520"/>
    </location>
</feature>
<protein>
    <submittedName>
        <fullName evidence="10">Uncharacterized protein</fullName>
    </submittedName>
</protein>
<proteinExistence type="inferred from homology"/>
<keyword evidence="2" id="KW-0813">Transport</keyword>
<dbReference type="InterPro" id="IPR015943">
    <property type="entry name" value="WD40/YVTN_repeat-like_dom_sf"/>
</dbReference>
<evidence type="ECO:0000256" key="7">
    <source>
        <dbReference type="ARBA" id="ARBA00025740"/>
    </source>
</evidence>
<dbReference type="EMBL" id="CP028773">
    <property type="protein sequence ID" value="AWU74190.1"/>
    <property type="molecule type" value="Genomic_DNA"/>
</dbReference>
<organism evidence="10 11">
    <name type="scientific">Pichia kudriavzevii</name>
    <name type="common">Yeast</name>
    <name type="synonym">Issatchenkia orientalis</name>
    <dbReference type="NCBI Taxonomy" id="4909"/>
    <lineage>
        <taxon>Eukaryota</taxon>
        <taxon>Fungi</taxon>
        <taxon>Dikarya</taxon>
        <taxon>Ascomycota</taxon>
        <taxon>Saccharomycotina</taxon>
        <taxon>Pichiomycetes</taxon>
        <taxon>Pichiales</taxon>
        <taxon>Pichiaceae</taxon>
        <taxon>Pichia</taxon>
    </lineage>
</organism>
<evidence type="ECO:0000256" key="1">
    <source>
        <dbReference type="ARBA" id="ARBA00004184"/>
    </source>
</evidence>
<evidence type="ECO:0000256" key="2">
    <source>
        <dbReference type="ARBA" id="ARBA00022448"/>
    </source>
</evidence>
<keyword evidence="3" id="KW-0926">Vacuole</keyword>
<keyword evidence="4" id="KW-0853">WD repeat</keyword>
<reference evidence="10 11" key="1">
    <citation type="submission" date="2018-06" db="EMBL/GenBank/DDBJ databases">
        <title>Population genomics shows no distinction between pathogenic Candida krusei and environmental Pichia kudriavzevii: One species, four names.</title>
        <authorList>
            <person name="Douglass A.P."/>
            <person name="Offei B."/>
            <person name="Braun-Galleani S."/>
            <person name="Coughlan A.Y."/>
            <person name="Martos A."/>
            <person name="Ortiz-Merino R.A."/>
            <person name="Byrne K.P."/>
            <person name="Wolfe K.H."/>
        </authorList>
    </citation>
    <scope>NUCLEOTIDE SEQUENCE [LARGE SCALE GENOMIC DNA]</scope>
    <source>
        <strain evidence="10 11">CBS573</strain>
    </source>
</reference>
<dbReference type="GeneID" id="40381900"/>
<feature type="region of interest" description="Disordered" evidence="9">
    <location>
        <begin position="460"/>
        <end position="535"/>
    </location>
</feature>
<dbReference type="VEuPathDB" id="FungiDB:C5L36_0A07900"/>
<keyword evidence="6" id="KW-0653">Protein transport</keyword>
<accession>A0A2U9QYU7</accession>
<dbReference type="OrthoDB" id="1667587at2759"/>
<comment type="similarity">
    <text evidence="7">Belongs to the WD repeat PROPPIN family.</text>
</comment>
<evidence type="ECO:0000256" key="8">
    <source>
        <dbReference type="ARBA" id="ARBA00037813"/>
    </source>
</evidence>
<sequence>MLAPQNVNCKYAHMPWSHHIFFSMKLLYQVQSNFHIVAKVTLTGMQKTTESKALSPPVPGSPLFNPGDDDDEVRETVSIPGEQISGLNFANFNQDYTCISVGYENGVRIYNCDPFTQCYERVDGSIGIVEMLFCSSLLAIVGTGEQNALSPRRLKIMNTKRQTIICELTFPTSILAIRMNRERLVVLLEEVIYIYDITNMRLLHTVEIPSNPLGLIALSIDTENNYLAYPSPQKISKAHVDMQPSFDITGVNGTLTGKTMTKNNTSEELTGNGTEQVHNVRNGDVIIFDCKTLQPISVIDAHKTQLSALAFSHDGSLLATASDKGTIVRVFSVQTGLKLYQFRRGSYNTRIYSLAFSASNIFLAASSATGTVHIFRLGEEEAKNTILKNKGASGWLNSKKTATDKSIEATRQEELDKLLKSQQSKMDLAEGSGDYGLSNENTKGEYNLNENFNQLIIHSDSEDEVDLNQDDEEDEDEDEGDEEEDADEQYESVDYLYPLNSDGQSKGHVGGAASIISSSSNGTTKTQPIVDSKRRSVARMLRRTSQSLGRKAAEKMGTYLPPKFSSILEPNRHFASFKVPTTNENMSIVGIIESSIDANDLSEDTISHYSKVTHRDDVSSSHSMKSNLSRVSSTLRHYPQRTGLAVYILVVSSEGMFYQYRLDPERGGDCVMVSQRSLLD</sequence>
<dbReference type="Pfam" id="PF21032">
    <property type="entry name" value="PROPPIN"/>
    <property type="match status" value="2"/>
</dbReference>
<keyword evidence="11" id="KW-1185">Reference proteome</keyword>
<dbReference type="GO" id="GO:0012505">
    <property type="term" value="C:endomembrane system"/>
    <property type="evidence" value="ECO:0007669"/>
    <property type="project" value="UniProtKB-SubCell"/>
</dbReference>
<evidence type="ECO:0000256" key="4">
    <source>
        <dbReference type="ARBA" id="ARBA00022574"/>
    </source>
</evidence>
<keyword evidence="5" id="KW-0677">Repeat</keyword>
<dbReference type="Proteomes" id="UP000249293">
    <property type="component" value="Chromosome 1"/>
</dbReference>
<gene>
    <name evidence="10" type="ORF">C5L36_0A07900</name>
</gene>
<evidence type="ECO:0000313" key="11">
    <source>
        <dbReference type="Proteomes" id="UP000249293"/>
    </source>
</evidence>
<dbReference type="KEGG" id="pkz:C5L36_0A07900"/>
<evidence type="ECO:0000256" key="9">
    <source>
        <dbReference type="SAM" id="MobiDB-lite"/>
    </source>
</evidence>
<name>A0A2U9QYU7_PICKU</name>
<dbReference type="PANTHER" id="PTHR11227">
    <property type="entry name" value="WD-REPEAT PROTEIN INTERACTING WITH PHOSPHOINOSIDES WIPI -RELATED"/>
    <property type="match status" value="1"/>
</dbReference>
<feature type="compositionally biased region" description="Acidic residues" evidence="9">
    <location>
        <begin position="461"/>
        <end position="491"/>
    </location>
</feature>
<evidence type="ECO:0000313" key="10">
    <source>
        <dbReference type="EMBL" id="AWU74190.1"/>
    </source>
</evidence>
<dbReference type="SMART" id="SM00320">
    <property type="entry name" value="WD40"/>
    <property type="match status" value="3"/>
</dbReference>
<evidence type="ECO:0000256" key="5">
    <source>
        <dbReference type="ARBA" id="ARBA00022737"/>
    </source>
</evidence>
<evidence type="ECO:0000256" key="6">
    <source>
        <dbReference type="ARBA" id="ARBA00022927"/>
    </source>
</evidence>
<dbReference type="Gene3D" id="2.130.10.10">
    <property type="entry name" value="YVTN repeat-like/Quinoprotein amine dehydrogenase"/>
    <property type="match status" value="1"/>
</dbReference>
<dbReference type="InterPro" id="IPR001680">
    <property type="entry name" value="WD40_rpt"/>
</dbReference>
<dbReference type="InterPro" id="IPR048720">
    <property type="entry name" value="PROPPIN"/>
</dbReference>
<dbReference type="RefSeq" id="XP_029319667.1">
    <property type="nucleotide sequence ID" value="XM_029463807.1"/>
</dbReference>
<comment type="subcellular location">
    <subcellularLocation>
        <location evidence="1">Endomembrane system</location>
        <topology evidence="1">Peripheral membrane protein</topology>
    </subcellularLocation>
    <subcellularLocation>
        <location evidence="8">Vacuole membrane</location>
    </subcellularLocation>
</comment>